<name>A0A9W9AZS4_9AGAR</name>
<dbReference type="Proteomes" id="UP001150238">
    <property type="component" value="Unassembled WGS sequence"/>
</dbReference>
<evidence type="ECO:0000256" key="1">
    <source>
        <dbReference type="ARBA" id="ARBA00000900"/>
    </source>
</evidence>
<dbReference type="SMART" id="SM00184">
    <property type="entry name" value="RING"/>
    <property type="match status" value="1"/>
</dbReference>
<feature type="compositionally biased region" description="Basic residues" evidence="7">
    <location>
        <begin position="305"/>
        <end position="314"/>
    </location>
</feature>
<feature type="region of interest" description="Disordered" evidence="7">
    <location>
        <begin position="456"/>
        <end position="475"/>
    </location>
</feature>
<feature type="compositionally biased region" description="Polar residues" evidence="7">
    <location>
        <begin position="568"/>
        <end position="588"/>
    </location>
</feature>
<feature type="compositionally biased region" description="Low complexity" evidence="7">
    <location>
        <begin position="332"/>
        <end position="341"/>
    </location>
</feature>
<evidence type="ECO:0000256" key="5">
    <source>
        <dbReference type="ARBA" id="ARBA00023163"/>
    </source>
</evidence>
<keyword evidence="6" id="KW-0862">Zinc</keyword>
<feature type="compositionally biased region" description="Basic and acidic residues" evidence="7">
    <location>
        <begin position="349"/>
        <end position="359"/>
    </location>
</feature>
<feature type="region of interest" description="Disordered" evidence="7">
    <location>
        <begin position="486"/>
        <end position="612"/>
    </location>
</feature>
<evidence type="ECO:0000313" key="10">
    <source>
        <dbReference type="Proteomes" id="UP001150238"/>
    </source>
</evidence>
<feature type="compositionally biased region" description="Basic and acidic residues" evidence="7">
    <location>
        <begin position="540"/>
        <end position="551"/>
    </location>
</feature>
<feature type="region of interest" description="Disordered" evidence="7">
    <location>
        <begin position="371"/>
        <end position="445"/>
    </location>
</feature>
<dbReference type="AlphaFoldDB" id="A0A9W9AZS4"/>
<comment type="caution">
    <text evidence="9">The sequence shown here is derived from an EMBL/GenBank/DDBJ whole genome shotgun (WGS) entry which is preliminary data.</text>
</comment>
<dbReference type="EC" id="2.3.2.27" evidence="2"/>
<dbReference type="Gene3D" id="3.30.40.10">
    <property type="entry name" value="Zinc/RING finger domain, C3HC4 (zinc finger)"/>
    <property type="match status" value="1"/>
</dbReference>
<dbReference type="SUPFAM" id="SSF57850">
    <property type="entry name" value="RING/U-box"/>
    <property type="match status" value="1"/>
</dbReference>
<keyword evidence="6" id="KW-0863">Zinc-finger</keyword>
<evidence type="ECO:0000256" key="7">
    <source>
        <dbReference type="SAM" id="MobiDB-lite"/>
    </source>
</evidence>
<sequence>MNSRSSSPPIKRLKLESLSPGLQGTIEQQNQELNEDILLPDELNEDHCAICLQEVVDRTMIPICSHDLFCFDCLMIWTEQSRRCPLCSQKIGDHLIHNYRSRYDYQKHYLPPLRTNSPKPLTPMANRPVASGRYERRRRIPREIRERSRRERDERDEADRFERALAKRKWIYRHDLYAKHVASNSYTRFRPFPTPAQFAASPDLISRTTSFLRRELLVWMDLDVEFLTTFIISLMKAIDIRSESAVKLLAEFLDMDAPYVEGGRHVNAEHFAHEVYSYVRSPYKDLFVYDTVVQYEMSPDASPPRRSRGTHRQRSTSPPRERRDRRGRSRSRSISWSPSGRVYPSPTLQRRELDKDKSHSLVLRSPSLEILPSNPNVHVVSSRSITSPQPVEHISHAESPHPSSKGKGKAVADVSIPSEPTPAVEQTIVPSTSSTSSAPKRPPRFVDLHDSIQVHLRSERTRKAPPLRIKGQASLSSLSSEAHGVSSLSIKGQGTPSLSSQSNPPSLLSRLSDTYLGEDTNPVDSDPVTTALSSPSMSIDSRHASKPRMCDQNEGPLTREVPEEPRTNPFSPERTSTINVLSGLQDTQSRGRDNRTMTNNMKNPVFLPKFDTNEGSSRASAFLTRGFRSTSNDLGGPNDNPHVDTGFTYEPRINDEALSSDARPSSLPVDGSHTTISTYSMRLFHKLEEEKRRLQDNISATFSNSEDSSDVVVGKHSVVATDPQAIEANLRARAQLKMRLASEKRASELPR</sequence>
<dbReference type="PROSITE" id="PS50089">
    <property type="entry name" value="ZF_RING_2"/>
    <property type="match status" value="1"/>
</dbReference>
<evidence type="ECO:0000256" key="3">
    <source>
        <dbReference type="ARBA" id="ARBA00022679"/>
    </source>
</evidence>
<keyword evidence="5" id="KW-0804">Transcription</keyword>
<feature type="domain" description="RING-type" evidence="8">
    <location>
        <begin position="48"/>
        <end position="88"/>
    </location>
</feature>
<dbReference type="GO" id="GO:0061630">
    <property type="term" value="F:ubiquitin protein ligase activity"/>
    <property type="evidence" value="ECO:0007669"/>
    <property type="project" value="UniProtKB-EC"/>
</dbReference>
<dbReference type="InterPro" id="IPR001841">
    <property type="entry name" value="Znf_RING"/>
</dbReference>
<dbReference type="PANTHER" id="PTHR46077">
    <property type="entry name" value="E3 UBIQUITIN-PROTEIN LIGASE TOPORS"/>
    <property type="match status" value="1"/>
</dbReference>
<dbReference type="GO" id="GO:0006513">
    <property type="term" value="P:protein monoubiquitination"/>
    <property type="evidence" value="ECO:0007669"/>
    <property type="project" value="TreeGrafter"/>
</dbReference>
<dbReference type="PANTHER" id="PTHR46077:SF1">
    <property type="entry name" value="TOP1 BINDING ARGININE_SERINE RICH PROTEIN, E3 UBIQUITIN LIGASE"/>
    <property type="match status" value="1"/>
</dbReference>
<dbReference type="EMBL" id="JANVFS010000003">
    <property type="protein sequence ID" value="KAJ4493468.1"/>
    <property type="molecule type" value="Genomic_DNA"/>
</dbReference>
<keyword evidence="3" id="KW-0808">Transferase</keyword>
<evidence type="ECO:0000259" key="8">
    <source>
        <dbReference type="PROSITE" id="PS50089"/>
    </source>
</evidence>
<feature type="region of interest" description="Disordered" evidence="7">
    <location>
        <begin position="112"/>
        <end position="132"/>
    </location>
</feature>
<gene>
    <name evidence="9" type="ORF">C8J55DRAFT_554895</name>
</gene>
<feature type="compositionally biased region" description="Polar residues" evidence="7">
    <location>
        <begin position="527"/>
        <end position="539"/>
    </location>
</feature>
<evidence type="ECO:0000313" key="9">
    <source>
        <dbReference type="EMBL" id="KAJ4493468.1"/>
    </source>
</evidence>
<evidence type="ECO:0000256" key="6">
    <source>
        <dbReference type="PROSITE-ProRule" id="PRU00175"/>
    </source>
</evidence>
<proteinExistence type="predicted"/>
<keyword evidence="4" id="KW-0805">Transcription regulation</keyword>
<organism evidence="9 10">
    <name type="scientific">Lentinula lateritia</name>
    <dbReference type="NCBI Taxonomy" id="40482"/>
    <lineage>
        <taxon>Eukaryota</taxon>
        <taxon>Fungi</taxon>
        <taxon>Dikarya</taxon>
        <taxon>Basidiomycota</taxon>
        <taxon>Agaricomycotina</taxon>
        <taxon>Agaricomycetes</taxon>
        <taxon>Agaricomycetidae</taxon>
        <taxon>Agaricales</taxon>
        <taxon>Marasmiineae</taxon>
        <taxon>Omphalotaceae</taxon>
        <taxon>Lentinula</taxon>
    </lineage>
</organism>
<feature type="region of interest" description="Disordered" evidence="7">
    <location>
        <begin position="298"/>
        <end position="359"/>
    </location>
</feature>
<feature type="compositionally biased region" description="Polar residues" evidence="7">
    <location>
        <begin position="428"/>
        <end position="438"/>
    </location>
</feature>
<dbReference type="GO" id="GO:0000209">
    <property type="term" value="P:protein polyubiquitination"/>
    <property type="evidence" value="ECO:0007669"/>
    <property type="project" value="TreeGrafter"/>
</dbReference>
<dbReference type="InterPro" id="IPR013083">
    <property type="entry name" value="Znf_RING/FYVE/PHD"/>
</dbReference>
<feature type="compositionally biased region" description="Polar residues" evidence="7">
    <location>
        <begin position="373"/>
        <end position="389"/>
    </location>
</feature>
<accession>A0A9W9AZS4</accession>
<reference evidence="9" key="2">
    <citation type="journal article" date="2023" name="Proc. Natl. Acad. Sci. U.S.A.">
        <title>A global phylogenomic analysis of the shiitake genus Lentinula.</title>
        <authorList>
            <person name="Sierra-Patev S."/>
            <person name="Min B."/>
            <person name="Naranjo-Ortiz M."/>
            <person name="Looney B."/>
            <person name="Konkel Z."/>
            <person name="Slot J.C."/>
            <person name="Sakamoto Y."/>
            <person name="Steenwyk J.L."/>
            <person name="Rokas A."/>
            <person name="Carro J."/>
            <person name="Camarero S."/>
            <person name="Ferreira P."/>
            <person name="Molpeceres G."/>
            <person name="Ruiz-Duenas F.J."/>
            <person name="Serrano A."/>
            <person name="Henrissat B."/>
            <person name="Drula E."/>
            <person name="Hughes K.W."/>
            <person name="Mata J.L."/>
            <person name="Ishikawa N.K."/>
            <person name="Vargas-Isla R."/>
            <person name="Ushijima S."/>
            <person name="Smith C.A."/>
            <person name="Donoghue J."/>
            <person name="Ahrendt S."/>
            <person name="Andreopoulos W."/>
            <person name="He G."/>
            <person name="LaButti K."/>
            <person name="Lipzen A."/>
            <person name="Ng V."/>
            <person name="Riley R."/>
            <person name="Sandor L."/>
            <person name="Barry K."/>
            <person name="Martinez A.T."/>
            <person name="Xiao Y."/>
            <person name="Gibbons J.G."/>
            <person name="Terashima K."/>
            <person name="Grigoriev I.V."/>
            <person name="Hibbett D."/>
        </authorList>
    </citation>
    <scope>NUCLEOTIDE SEQUENCE</scope>
    <source>
        <strain evidence="9">Sp2 HRB7682 ss15</strain>
    </source>
</reference>
<protein>
    <recommendedName>
        <fullName evidence="2">RING-type E3 ubiquitin transferase</fullName>
        <ecNumber evidence="2">2.3.2.27</ecNumber>
    </recommendedName>
</protein>
<feature type="compositionally biased region" description="Polar residues" evidence="7">
    <location>
        <begin position="486"/>
        <end position="495"/>
    </location>
</feature>
<evidence type="ECO:0000256" key="2">
    <source>
        <dbReference type="ARBA" id="ARBA00012483"/>
    </source>
</evidence>
<reference evidence="9" key="1">
    <citation type="submission" date="2022-08" db="EMBL/GenBank/DDBJ databases">
        <authorList>
            <consortium name="DOE Joint Genome Institute"/>
            <person name="Min B."/>
            <person name="Riley R."/>
            <person name="Sierra-Patev S."/>
            <person name="Naranjo-Ortiz M."/>
            <person name="Looney B."/>
            <person name="Konkel Z."/>
            <person name="Slot J.C."/>
            <person name="Sakamoto Y."/>
            <person name="Steenwyk J.L."/>
            <person name="Rokas A."/>
            <person name="Carro J."/>
            <person name="Camarero S."/>
            <person name="Ferreira P."/>
            <person name="Molpeceres G."/>
            <person name="Ruiz-Duenas F.J."/>
            <person name="Serrano A."/>
            <person name="Henrissat B."/>
            <person name="Drula E."/>
            <person name="Hughes K.W."/>
            <person name="Mata J.L."/>
            <person name="Ishikawa N.K."/>
            <person name="Vargas-Isla R."/>
            <person name="Ushijima S."/>
            <person name="Smith C.A."/>
            <person name="Ahrendt S."/>
            <person name="Andreopoulos W."/>
            <person name="He G."/>
            <person name="Labutti K."/>
            <person name="Lipzen A."/>
            <person name="Ng V."/>
            <person name="Sandor L."/>
            <person name="Barry K."/>
            <person name="Martinez A.T."/>
            <person name="Xiao Y."/>
            <person name="Gibbons J.G."/>
            <person name="Terashima K."/>
            <person name="Hibbett D.S."/>
            <person name="Grigoriev I.V."/>
        </authorList>
    </citation>
    <scope>NUCLEOTIDE SEQUENCE</scope>
    <source>
        <strain evidence="9">Sp2 HRB7682 ss15</strain>
    </source>
</reference>
<dbReference type="GO" id="GO:0008270">
    <property type="term" value="F:zinc ion binding"/>
    <property type="evidence" value="ECO:0007669"/>
    <property type="project" value="UniProtKB-KW"/>
</dbReference>
<dbReference type="Pfam" id="PF13639">
    <property type="entry name" value="zf-RING_2"/>
    <property type="match status" value="1"/>
</dbReference>
<evidence type="ECO:0000256" key="4">
    <source>
        <dbReference type="ARBA" id="ARBA00023015"/>
    </source>
</evidence>
<comment type="catalytic activity">
    <reaction evidence="1">
        <text>S-ubiquitinyl-[E2 ubiquitin-conjugating enzyme]-L-cysteine + [acceptor protein]-L-lysine = [E2 ubiquitin-conjugating enzyme]-L-cysteine + N(6)-ubiquitinyl-[acceptor protein]-L-lysine.</text>
        <dbReference type="EC" id="2.3.2.27"/>
    </reaction>
</comment>
<keyword evidence="6" id="KW-0479">Metal-binding</keyword>
<feature type="compositionally biased region" description="Low complexity" evidence="7">
    <location>
        <begin position="496"/>
        <end position="512"/>
    </location>
</feature>